<feature type="transmembrane region" description="Helical" evidence="1">
    <location>
        <begin position="72"/>
        <end position="91"/>
    </location>
</feature>
<dbReference type="Proteomes" id="UP000244060">
    <property type="component" value="Unassembled WGS sequence"/>
</dbReference>
<gene>
    <name evidence="3" type="ORF">C8J28_101270</name>
</gene>
<dbReference type="EMBL" id="QAOT01000001">
    <property type="protein sequence ID" value="PTR20949.1"/>
    <property type="molecule type" value="Genomic_DNA"/>
</dbReference>
<keyword evidence="1" id="KW-1133">Transmembrane helix</keyword>
<proteinExistence type="predicted"/>
<dbReference type="AlphaFoldDB" id="A0A2T5KEU6"/>
<feature type="domain" description="CAAX prenyl protease 2/Lysostaphin resistance protein A-like" evidence="2">
    <location>
        <begin position="106"/>
        <end position="195"/>
    </location>
</feature>
<reference evidence="3 4" key="1">
    <citation type="submission" date="2018-04" db="EMBL/GenBank/DDBJ databases">
        <title>Genomic Encyclopedia of Type Strains, Phase III (KMG-III): the genomes of soil and plant-associated and newly described type strains.</title>
        <authorList>
            <person name="Whitman W."/>
        </authorList>
    </citation>
    <scope>NUCLEOTIDE SEQUENCE [LARGE SCALE GENOMIC DNA]</scope>
    <source>
        <strain evidence="3 4">KA25</strain>
    </source>
</reference>
<feature type="transmembrane region" description="Helical" evidence="1">
    <location>
        <begin position="36"/>
        <end position="52"/>
    </location>
</feature>
<dbReference type="Pfam" id="PF02517">
    <property type="entry name" value="Rce1-like"/>
    <property type="match status" value="1"/>
</dbReference>
<keyword evidence="3" id="KW-0378">Hydrolase</keyword>
<keyword evidence="1" id="KW-0472">Membrane</keyword>
<comment type="caution">
    <text evidence="3">The sequence shown here is derived from an EMBL/GenBank/DDBJ whole genome shotgun (WGS) entry which is preliminary data.</text>
</comment>
<dbReference type="RefSeq" id="WP_101340754.1">
    <property type="nucleotide sequence ID" value="NZ_CP090021.1"/>
</dbReference>
<name>A0A2T5KEU6_9RHOB</name>
<evidence type="ECO:0000313" key="4">
    <source>
        <dbReference type="Proteomes" id="UP000244060"/>
    </source>
</evidence>
<dbReference type="GO" id="GO:0004175">
    <property type="term" value="F:endopeptidase activity"/>
    <property type="evidence" value="ECO:0007669"/>
    <property type="project" value="UniProtKB-ARBA"/>
</dbReference>
<feature type="transmembrane region" description="Helical" evidence="1">
    <location>
        <begin position="103"/>
        <end position="122"/>
    </location>
</feature>
<evidence type="ECO:0000313" key="3">
    <source>
        <dbReference type="EMBL" id="PTR20949.1"/>
    </source>
</evidence>
<accession>A0A2T5KEU6</accession>
<keyword evidence="1" id="KW-0812">Transmembrane</keyword>
<dbReference type="GO" id="GO:0006508">
    <property type="term" value="P:proteolysis"/>
    <property type="evidence" value="ECO:0007669"/>
    <property type="project" value="UniProtKB-KW"/>
</dbReference>
<keyword evidence="4" id="KW-1185">Reference proteome</keyword>
<evidence type="ECO:0000259" key="2">
    <source>
        <dbReference type="Pfam" id="PF02517"/>
    </source>
</evidence>
<dbReference type="OrthoDB" id="9805801at2"/>
<evidence type="ECO:0000256" key="1">
    <source>
        <dbReference type="SAM" id="Phobius"/>
    </source>
</evidence>
<feature type="transmembrane region" description="Helical" evidence="1">
    <location>
        <begin position="12"/>
        <end position="30"/>
    </location>
</feature>
<protein>
    <submittedName>
        <fullName evidence="3">CAAX prenyl protease-like protein</fullName>
    </submittedName>
</protein>
<sequence>MPATSSSRTRLWAEFVAFYLFVPVVIALFLPPSQMFLALFAFTALGLVLLGLTPDFDWSHLVRGWRAIDGPLVAGFALATLAGAVAIVLATRPERLFDLARDHPAMLVAVLLVYPFLSVLPQEVIFRPLFFRRYGALLPPGWARIVINAALFSLVHLMYWSGLVALLTFCGGLVFGWAYETRRSFPMAVVLHAVAGGIMFAAGLGAHFVAANAVRPF</sequence>
<dbReference type="GO" id="GO:0080120">
    <property type="term" value="P:CAAX-box protein maturation"/>
    <property type="evidence" value="ECO:0007669"/>
    <property type="project" value="UniProtKB-ARBA"/>
</dbReference>
<keyword evidence="3" id="KW-0645">Protease</keyword>
<feature type="transmembrane region" description="Helical" evidence="1">
    <location>
        <begin position="189"/>
        <end position="210"/>
    </location>
</feature>
<feature type="transmembrane region" description="Helical" evidence="1">
    <location>
        <begin position="158"/>
        <end position="177"/>
    </location>
</feature>
<organism evidence="3 4">
    <name type="scientific">Cereibacter azotoformans</name>
    <dbReference type="NCBI Taxonomy" id="43057"/>
    <lineage>
        <taxon>Bacteria</taxon>
        <taxon>Pseudomonadati</taxon>
        <taxon>Pseudomonadota</taxon>
        <taxon>Alphaproteobacteria</taxon>
        <taxon>Rhodobacterales</taxon>
        <taxon>Paracoccaceae</taxon>
        <taxon>Cereibacter</taxon>
    </lineage>
</organism>
<dbReference type="InterPro" id="IPR003675">
    <property type="entry name" value="Rce1/LyrA-like_dom"/>
</dbReference>